<evidence type="ECO:0000256" key="12">
    <source>
        <dbReference type="ARBA" id="ARBA00065962"/>
    </source>
</evidence>
<evidence type="ECO:0000256" key="11">
    <source>
        <dbReference type="ARBA" id="ARBA00061029"/>
    </source>
</evidence>
<evidence type="ECO:0000256" key="13">
    <source>
        <dbReference type="ARBA" id="ARBA00066315"/>
    </source>
</evidence>
<dbReference type="OrthoDB" id="18368at2157"/>
<dbReference type="PROSITE" id="PS00211">
    <property type="entry name" value="ABC_TRANSPORTER_1"/>
    <property type="match status" value="1"/>
</dbReference>
<evidence type="ECO:0000256" key="1">
    <source>
        <dbReference type="ARBA" id="ARBA00004202"/>
    </source>
</evidence>
<comment type="subunit">
    <text evidence="12">The complex is composed of two ATP-binding proteins (XacJ and XacK), two transmembrane proteins (XacH and XacI) and a solute-binding protein (XacG).</text>
</comment>
<dbReference type="AlphaFoldDB" id="M0HBN7"/>
<dbReference type="CDD" id="cd03301">
    <property type="entry name" value="ABC_MalK_N"/>
    <property type="match status" value="1"/>
</dbReference>
<keyword evidence="4" id="KW-0547">Nucleotide-binding</keyword>
<dbReference type="GO" id="GO:0016887">
    <property type="term" value="F:ATP hydrolysis activity"/>
    <property type="evidence" value="ECO:0007669"/>
    <property type="project" value="InterPro"/>
</dbReference>
<dbReference type="EC" id="7.5.2.13" evidence="13"/>
<evidence type="ECO:0000259" key="14">
    <source>
        <dbReference type="PROSITE" id="PS50893"/>
    </source>
</evidence>
<dbReference type="FunFam" id="3.40.50.300:FF:000042">
    <property type="entry name" value="Maltose/maltodextrin ABC transporter, ATP-binding protein"/>
    <property type="match status" value="1"/>
</dbReference>
<dbReference type="InterPro" id="IPR027417">
    <property type="entry name" value="P-loop_NTPase"/>
</dbReference>
<dbReference type="GO" id="GO:0140359">
    <property type="term" value="F:ABC-type transporter activity"/>
    <property type="evidence" value="ECO:0007669"/>
    <property type="project" value="InterPro"/>
</dbReference>
<evidence type="ECO:0000313" key="15">
    <source>
        <dbReference type="EMBL" id="ELZ81915.1"/>
    </source>
</evidence>
<dbReference type="InterPro" id="IPR008995">
    <property type="entry name" value="Mo/tungstate-bd_C_term_dom"/>
</dbReference>
<protein>
    <recommendedName>
        <fullName evidence="13">ABC-type D-xylose/L-arabinose transporter</fullName>
        <ecNumber evidence="13">7.5.2.13</ecNumber>
    </recommendedName>
</protein>
<dbReference type="GO" id="GO:0008643">
    <property type="term" value="P:carbohydrate transport"/>
    <property type="evidence" value="ECO:0007669"/>
    <property type="project" value="InterPro"/>
</dbReference>
<keyword evidence="6" id="KW-1278">Translocase</keyword>
<dbReference type="InterPro" id="IPR003439">
    <property type="entry name" value="ABC_transporter-like_ATP-bd"/>
</dbReference>
<evidence type="ECO:0000256" key="7">
    <source>
        <dbReference type="ARBA" id="ARBA00023136"/>
    </source>
</evidence>
<keyword evidence="3" id="KW-1003">Cell membrane</keyword>
<comment type="subcellular location">
    <subcellularLocation>
        <location evidence="1">Cell membrane</location>
        <topology evidence="1">Peripheral membrane protein</topology>
    </subcellularLocation>
</comment>
<dbReference type="Proteomes" id="UP000011612">
    <property type="component" value="Unassembled WGS sequence"/>
</dbReference>
<evidence type="ECO:0000256" key="2">
    <source>
        <dbReference type="ARBA" id="ARBA00022448"/>
    </source>
</evidence>
<evidence type="ECO:0000256" key="10">
    <source>
        <dbReference type="ARBA" id="ARBA00053454"/>
    </source>
</evidence>
<dbReference type="GO" id="GO:0055052">
    <property type="term" value="C:ATP-binding cassette (ABC) transporter complex, substrate-binding subunit-containing"/>
    <property type="evidence" value="ECO:0007669"/>
    <property type="project" value="TreeGrafter"/>
</dbReference>
<keyword evidence="2" id="KW-0813">Transport</keyword>
<evidence type="ECO:0000256" key="6">
    <source>
        <dbReference type="ARBA" id="ARBA00022967"/>
    </source>
</evidence>
<name>M0HBN7_HALEO</name>
<proteinExistence type="inferred from homology"/>
<keyword evidence="5 15" id="KW-0067">ATP-binding</keyword>
<dbReference type="PATRIC" id="fig|1230453.4.peg.3565"/>
<dbReference type="Gene3D" id="2.40.50.140">
    <property type="entry name" value="Nucleic acid-binding proteins"/>
    <property type="match status" value="1"/>
</dbReference>
<dbReference type="PANTHER" id="PTHR43875">
    <property type="entry name" value="MALTODEXTRIN IMPORT ATP-BINDING PROTEIN MSMX"/>
    <property type="match status" value="1"/>
</dbReference>
<organism evidence="15 16">
    <name type="scientific">Haloferax elongans ATCC BAA-1513</name>
    <dbReference type="NCBI Taxonomy" id="1230453"/>
    <lineage>
        <taxon>Archaea</taxon>
        <taxon>Methanobacteriati</taxon>
        <taxon>Methanobacteriota</taxon>
        <taxon>Stenosarchaea group</taxon>
        <taxon>Halobacteria</taxon>
        <taxon>Halobacteriales</taxon>
        <taxon>Haloferacaceae</taxon>
        <taxon>Haloferax</taxon>
    </lineage>
</organism>
<dbReference type="GO" id="GO:0005524">
    <property type="term" value="F:ATP binding"/>
    <property type="evidence" value="ECO:0007669"/>
    <property type="project" value="UniProtKB-KW"/>
</dbReference>
<dbReference type="EMBL" id="AOLK01000023">
    <property type="protein sequence ID" value="ELZ81915.1"/>
    <property type="molecule type" value="Genomic_DNA"/>
</dbReference>
<keyword evidence="16" id="KW-1185">Reference proteome</keyword>
<dbReference type="InterPro" id="IPR013611">
    <property type="entry name" value="Transp-assoc_OB_typ2"/>
</dbReference>
<dbReference type="Pfam" id="PF00005">
    <property type="entry name" value="ABC_tran"/>
    <property type="match status" value="1"/>
</dbReference>
<dbReference type="InterPro" id="IPR015855">
    <property type="entry name" value="ABC_transpr_MalK-like"/>
</dbReference>
<evidence type="ECO:0000256" key="4">
    <source>
        <dbReference type="ARBA" id="ARBA00022741"/>
    </source>
</evidence>
<comment type="similarity">
    <text evidence="11">Belongs to the ABC transporter superfamily. Carbohydrate uptake transporter-1 (CUT1) (TC 3.A.1.1) family.</text>
</comment>
<evidence type="ECO:0000256" key="3">
    <source>
        <dbReference type="ARBA" id="ARBA00022475"/>
    </source>
</evidence>
<comment type="catalytic activity">
    <reaction evidence="8">
        <text>D-xylose(out) + ATP + H2O = D-xylose(in) + ADP + phosphate + H(+)</text>
        <dbReference type="Rhea" id="RHEA:29899"/>
        <dbReference type="ChEBI" id="CHEBI:15377"/>
        <dbReference type="ChEBI" id="CHEBI:15378"/>
        <dbReference type="ChEBI" id="CHEBI:30616"/>
        <dbReference type="ChEBI" id="CHEBI:43474"/>
        <dbReference type="ChEBI" id="CHEBI:53455"/>
        <dbReference type="ChEBI" id="CHEBI:456216"/>
        <dbReference type="EC" id="7.5.2.13"/>
    </reaction>
    <physiologicalReaction direction="left-to-right" evidence="8">
        <dbReference type="Rhea" id="RHEA:29900"/>
    </physiologicalReaction>
</comment>
<dbReference type="STRING" id="1230453.C453_17904"/>
<evidence type="ECO:0000256" key="9">
    <source>
        <dbReference type="ARBA" id="ARBA00051890"/>
    </source>
</evidence>
<dbReference type="InterPro" id="IPR003593">
    <property type="entry name" value="AAA+_ATPase"/>
</dbReference>
<reference evidence="15 16" key="1">
    <citation type="journal article" date="2014" name="PLoS Genet.">
        <title>Phylogenetically driven sequencing of extremely halophilic archaea reveals strategies for static and dynamic osmo-response.</title>
        <authorList>
            <person name="Becker E.A."/>
            <person name="Seitzer P.M."/>
            <person name="Tritt A."/>
            <person name="Larsen D."/>
            <person name="Krusor M."/>
            <person name="Yao A.I."/>
            <person name="Wu D."/>
            <person name="Madern D."/>
            <person name="Eisen J.A."/>
            <person name="Darling A.E."/>
            <person name="Facciotti M.T."/>
        </authorList>
    </citation>
    <scope>NUCLEOTIDE SEQUENCE [LARGE SCALE GENOMIC DNA]</scope>
    <source>
        <strain evidence="15 16">ATCC BAA-1513</strain>
    </source>
</reference>
<dbReference type="Pfam" id="PF08402">
    <property type="entry name" value="TOBE_2"/>
    <property type="match status" value="1"/>
</dbReference>
<dbReference type="Gene3D" id="3.40.50.300">
    <property type="entry name" value="P-loop containing nucleotide triphosphate hydrolases"/>
    <property type="match status" value="1"/>
</dbReference>
<gene>
    <name evidence="15" type="ORF">C453_17904</name>
</gene>
<evidence type="ECO:0000313" key="16">
    <source>
        <dbReference type="Proteomes" id="UP000011612"/>
    </source>
</evidence>
<comment type="caution">
    <text evidence="15">The sequence shown here is derived from an EMBL/GenBank/DDBJ whole genome shotgun (WGS) entry which is preliminary data.</text>
</comment>
<dbReference type="NCBIfam" id="NF008653">
    <property type="entry name" value="PRK11650.1"/>
    <property type="match status" value="1"/>
</dbReference>
<keyword evidence="7" id="KW-0472">Membrane</keyword>
<dbReference type="PANTHER" id="PTHR43875:SF15">
    <property type="entry name" value="TREHALOSE IMPORT ATP-BINDING PROTEIN SUGC"/>
    <property type="match status" value="1"/>
</dbReference>
<dbReference type="PROSITE" id="PS50893">
    <property type="entry name" value="ABC_TRANSPORTER_2"/>
    <property type="match status" value="1"/>
</dbReference>
<feature type="domain" description="ABC transporter" evidence="14">
    <location>
        <begin position="4"/>
        <end position="239"/>
    </location>
</feature>
<sequence length="376" mass="41263">MSQLELRNLRKEFTGGGEDIVAVDDVDLTLDDGEFLVLVGPSGCGKSTTLRMIAGLESVTAGDVVIDGESVRELEPRERDIAMVFQNYALYPHMTTRENIGFGLKMTSDLDSAERNRQVEDVAESLGIEELLDDYPKELSGGQQQRVALGRAIIRDPEVFLMDEPLSNLDAKLRTQMRTELKALQDDLGVTTVYVTHDQTEAMTMGDRIAILNHGELQQVGTPLECYHQPANKFVAGFIGAPSMNFLDASVEGNRLRHSLFDYELSSTTADVVDGHDRVTMGIRPEDIRVVDEADVDNPVAADVHLVEPLGDISHVTLNVGEQQFTAVVPGGQAFERGEHVTLQFPEDDLHLFDADSGQALKNSSQSTDDELAIHA</sequence>
<evidence type="ECO:0000256" key="8">
    <source>
        <dbReference type="ARBA" id="ARBA00050355"/>
    </source>
</evidence>
<dbReference type="RefSeq" id="WP_008326717.1">
    <property type="nucleotide sequence ID" value="NZ_AOLK01000023.1"/>
</dbReference>
<dbReference type="InterPro" id="IPR047641">
    <property type="entry name" value="ABC_transpr_MalK/UgpC-like"/>
</dbReference>
<comment type="catalytic activity">
    <reaction evidence="9">
        <text>L-arabinose(out) + ATP + H2O = L-arabinose(in) + ADP + phosphate + H(+)</text>
        <dbReference type="Rhea" id="RHEA:30007"/>
        <dbReference type="ChEBI" id="CHEBI:15377"/>
        <dbReference type="ChEBI" id="CHEBI:15378"/>
        <dbReference type="ChEBI" id="CHEBI:17535"/>
        <dbReference type="ChEBI" id="CHEBI:30616"/>
        <dbReference type="ChEBI" id="CHEBI:43474"/>
        <dbReference type="ChEBI" id="CHEBI:456216"/>
        <dbReference type="EC" id="7.5.2.13"/>
    </reaction>
    <physiologicalReaction direction="left-to-right" evidence="9">
        <dbReference type="Rhea" id="RHEA:30008"/>
    </physiologicalReaction>
</comment>
<accession>M0HBN7</accession>
<evidence type="ECO:0000256" key="5">
    <source>
        <dbReference type="ARBA" id="ARBA00022840"/>
    </source>
</evidence>
<dbReference type="Gene3D" id="2.40.50.100">
    <property type="match status" value="1"/>
</dbReference>
<dbReference type="SUPFAM" id="SSF50331">
    <property type="entry name" value="MOP-like"/>
    <property type="match status" value="1"/>
</dbReference>
<dbReference type="SUPFAM" id="SSF52540">
    <property type="entry name" value="P-loop containing nucleoside triphosphate hydrolases"/>
    <property type="match status" value="1"/>
</dbReference>
<dbReference type="SMART" id="SM00382">
    <property type="entry name" value="AAA"/>
    <property type="match status" value="1"/>
</dbReference>
<comment type="function">
    <text evidence="10">Part of the ABC transporter complex XacGHIJK involved in the uptake of xylose and arabinose. Responsible for energy coupling to the transport system.</text>
</comment>
<dbReference type="InterPro" id="IPR017871">
    <property type="entry name" value="ABC_transporter-like_CS"/>
</dbReference>
<dbReference type="InterPro" id="IPR012340">
    <property type="entry name" value="NA-bd_OB-fold"/>
</dbReference>